<dbReference type="EMBL" id="WTXG01000001">
    <property type="protein sequence ID" value="KAI0307438.1"/>
    <property type="molecule type" value="Genomic_DNA"/>
</dbReference>
<evidence type="ECO:0000256" key="1">
    <source>
        <dbReference type="SAM" id="MobiDB-lite"/>
    </source>
</evidence>
<dbReference type="Proteomes" id="UP001203297">
    <property type="component" value="Unassembled WGS sequence"/>
</dbReference>
<reference evidence="3" key="1">
    <citation type="journal article" date="2022" name="New Phytol.">
        <title>Evolutionary transition to the ectomycorrhizal habit in the genomes of a hyperdiverse lineage of mushroom-forming fungi.</title>
        <authorList>
            <person name="Looney B."/>
            <person name="Miyauchi S."/>
            <person name="Morin E."/>
            <person name="Drula E."/>
            <person name="Courty P.E."/>
            <person name="Kohler A."/>
            <person name="Kuo A."/>
            <person name="LaButti K."/>
            <person name="Pangilinan J."/>
            <person name="Lipzen A."/>
            <person name="Riley R."/>
            <person name="Andreopoulos W."/>
            <person name="He G."/>
            <person name="Johnson J."/>
            <person name="Nolan M."/>
            <person name="Tritt A."/>
            <person name="Barry K.W."/>
            <person name="Grigoriev I.V."/>
            <person name="Nagy L.G."/>
            <person name="Hibbett D."/>
            <person name="Henrissat B."/>
            <person name="Matheny P.B."/>
            <person name="Labbe J."/>
            <person name="Martin F.M."/>
        </authorList>
    </citation>
    <scope>NUCLEOTIDE SEQUENCE</scope>
    <source>
        <strain evidence="3">BPL690</strain>
    </source>
</reference>
<feature type="compositionally biased region" description="Polar residues" evidence="1">
    <location>
        <begin position="110"/>
        <end position="126"/>
    </location>
</feature>
<organism evidence="3 4">
    <name type="scientific">Multifurca ochricompacta</name>
    <dbReference type="NCBI Taxonomy" id="376703"/>
    <lineage>
        <taxon>Eukaryota</taxon>
        <taxon>Fungi</taxon>
        <taxon>Dikarya</taxon>
        <taxon>Basidiomycota</taxon>
        <taxon>Agaricomycotina</taxon>
        <taxon>Agaricomycetes</taxon>
        <taxon>Russulales</taxon>
        <taxon>Russulaceae</taxon>
        <taxon>Multifurca</taxon>
    </lineage>
</organism>
<name>A0AAD4QQ03_9AGAM</name>
<keyword evidence="4" id="KW-1185">Reference proteome</keyword>
<gene>
    <name evidence="3" type="ORF">B0F90DRAFT_1620715</name>
</gene>
<feature type="chain" id="PRO_5042085155" evidence="2">
    <location>
        <begin position="18"/>
        <end position="406"/>
    </location>
</feature>
<sequence length="406" mass="42303">MQLIALLSLALATSTFAFPQPRASNQDLKNGQTAIATNEKFSKLTANSPCKSGETACVNGGFAQCVSGKFQSVGCAPSTVCAAVPVIGGSGVTVSCLTPADRDRRIAATGANSANGSPSVFQSSPPAKNNAGKGGAAGNNKNNNTNTNNNPQTSLTLDPKVIATGFKNNGQGTPVKGQVASLTSSNNFINFCKTIAGKPITNGKQTKTGSCNPAPLGVIAATTNMPSSKFVNPPNFGAVKANTAFDIKMSIRHIQAGNFVNAQENYYSAPQTVNSAGDIVGHTHFVVQKVDSFTSTKPLDPNVFAFFKGVNTPADKDGNVAVTLTSGLPEGTYRLASINTSANHTPVLVAVAQHGSLDDQIYVSGSLCLAHSLISNLTLPLACRLVFRHCRWKASRKWKGWKGWKG</sequence>
<evidence type="ECO:0000313" key="4">
    <source>
        <dbReference type="Proteomes" id="UP001203297"/>
    </source>
</evidence>
<accession>A0AAD4QQ03</accession>
<feature type="signal peptide" evidence="2">
    <location>
        <begin position="1"/>
        <end position="17"/>
    </location>
</feature>
<dbReference type="InterPro" id="IPR053216">
    <property type="entry name" value="Appressorial_penetr-assoc"/>
</dbReference>
<protein>
    <submittedName>
        <fullName evidence="3">Uncharacterized protein</fullName>
    </submittedName>
</protein>
<dbReference type="PANTHER" id="PTHR34587:SF2">
    <property type="entry name" value="G-PROTEIN COUPLED RECEPTORS FAMILY 1 PROFILE DOMAIN-CONTAINING PROTEIN"/>
    <property type="match status" value="1"/>
</dbReference>
<dbReference type="AlphaFoldDB" id="A0AAD4QQ03"/>
<proteinExistence type="predicted"/>
<keyword evidence="2" id="KW-0732">Signal</keyword>
<dbReference type="PANTHER" id="PTHR34587">
    <property type="entry name" value="VWFA DOMAIN-CONTAINING PROTEIN"/>
    <property type="match status" value="1"/>
</dbReference>
<feature type="compositionally biased region" description="Low complexity" evidence="1">
    <location>
        <begin position="138"/>
        <end position="150"/>
    </location>
</feature>
<feature type="region of interest" description="Disordered" evidence="1">
    <location>
        <begin position="110"/>
        <end position="156"/>
    </location>
</feature>
<evidence type="ECO:0000256" key="2">
    <source>
        <dbReference type="SAM" id="SignalP"/>
    </source>
</evidence>
<comment type="caution">
    <text evidence="3">The sequence shown here is derived from an EMBL/GenBank/DDBJ whole genome shotgun (WGS) entry which is preliminary data.</text>
</comment>
<evidence type="ECO:0000313" key="3">
    <source>
        <dbReference type="EMBL" id="KAI0307438.1"/>
    </source>
</evidence>